<evidence type="ECO:0000256" key="1">
    <source>
        <dbReference type="SAM" id="MobiDB-lite"/>
    </source>
</evidence>
<reference evidence="2" key="1">
    <citation type="journal article" date="2020" name="Nature">
        <title>Giant virus diversity and host interactions through global metagenomics.</title>
        <authorList>
            <person name="Schulz F."/>
            <person name="Roux S."/>
            <person name="Paez-Espino D."/>
            <person name="Jungbluth S."/>
            <person name="Walsh D.A."/>
            <person name="Denef V.J."/>
            <person name="McMahon K.D."/>
            <person name="Konstantinidis K.T."/>
            <person name="Eloe-Fadrosh E.A."/>
            <person name="Kyrpides N.C."/>
            <person name="Woyke T."/>
        </authorList>
    </citation>
    <scope>NUCLEOTIDE SEQUENCE</scope>
    <source>
        <strain evidence="2">GVMAG-S-1035315-10</strain>
    </source>
</reference>
<name>A0A6C0JP06_9ZZZZ</name>
<dbReference type="AlphaFoldDB" id="A0A6C0JP06"/>
<sequence>MAYKNHKSENMDYHSMSLTELKHAAKNHVPKIKQYYIKSRVELIKILSMTEFSEEMINAKKTIAELRKEAQERALPNIWKLRRAELIELLYPSSKQNNQDNNRGKEHHNPEQGNSDEVGVNVLKDTP</sequence>
<protein>
    <submittedName>
        <fullName evidence="2">Uncharacterized protein</fullName>
    </submittedName>
</protein>
<organism evidence="2">
    <name type="scientific">viral metagenome</name>
    <dbReference type="NCBI Taxonomy" id="1070528"/>
    <lineage>
        <taxon>unclassified sequences</taxon>
        <taxon>metagenomes</taxon>
        <taxon>organismal metagenomes</taxon>
    </lineage>
</organism>
<feature type="region of interest" description="Disordered" evidence="1">
    <location>
        <begin position="92"/>
        <end position="127"/>
    </location>
</feature>
<accession>A0A6C0JP06</accession>
<evidence type="ECO:0000313" key="2">
    <source>
        <dbReference type="EMBL" id="QHU06536.1"/>
    </source>
</evidence>
<dbReference type="EMBL" id="MN740657">
    <property type="protein sequence ID" value="QHU06536.1"/>
    <property type="molecule type" value="Genomic_DNA"/>
</dbReference>
<proteinExistence type="predicted"/>